<dbReference type="GO" id="GO:0005665">
    <property type="term" value="C:RNA polymerase II, core complex"/>
    <property type="evidence" value="ECO:0007669"/>
    <property type="project" value="InterPro"/>
</dbReference>
<gene>
    <name evidence="10" type="ORF">PPENT_87.1.T0210138</name>
</gene>
<keyword evidence="5" id="KW-0418">Kinase</keyword>
<evidence type="ECO:0000259" key="9">
    <source>
        <dbReference type="PROSITE" id="PS50011"/>
    </source>
</evidence>
<keyword evidence="11" id="KW-1185">Reference proteome</keyword>
<evidence type="ECO:0000256" key="7">
    <source>
        <dbReference type="ARBA" id="ARBA00047592"/>
    </source>
</evidence>
<keyword evidence="3" id="KW-0808">Transferase</keyword>
<dbReference type="HAMAP" id="MF_00261">
    <property type="entry name" value="RNApol_arch_Rpo11"/>
    <property type="match status" value="1"/>
</dbReference>
<dbReference type="GO" id="GO:0006366">
    <property type="term" value="P:transcription by RNA polymerase II"/>
    <property type="evidence" value="ECO:0007669"/>
    <property type="project" value="InterPro"/>
</dbReference>
<name>A0A8S1TH04_9CILI</name>
<organism evidence="10 11">
    <name type="scientific">Paramecium pentaurelia</name>
    <dbReference type="NCBI Taxonomy" id="43138"/>
    <lineage>
        <taxon>Eukaryota</taxon>
        <taxon>Sar</taxon>
        <taxon>Alveolata</taxon>
        <taxon>Ciliophora</taxon>
        <taxon>Intramacronucleata</taxon>
        <taxon>Oligohymenophorea</taxon>
        <taxon>Peniculida</taxon>
        <taxon>Parameciidae</taxon>
        <taxon>Paramecium</taxon>
    </lineage>
</organism>
<dbReference type="EMBL" id="CAJJDO010000021">
    <property type="protein sequence ID" value="CAD8151033.1"/>
    <property type="molecule type" value="Genomic_DNA"/>
</dbReference>
<dbReference type="GO" id="GO:0003899">
    <property type="term" value="F:DNA-directed RNA polymerase activity"/>
    <property type="evidence" value="ECO:0007669"/>
    <property type="project" value="InterPro"/>
</dbReference>
<comment type="caution">
    <text evidence="10">The sequence shown here is derived from an EMBL/GenBank/DDBJ whole genome shotgun (WGS) entry which is preliminary data.</text>
</comment>
<dbReference type="InterPro" id="IPR003527">
    <property type="entry name" value="MAP_kinase_CS"/>
</dbReference>
<dbReference type="GO" id="GO:0046983">
    <property type="term" value="F:protein dimerization activity"/>
    <property type="evidence" value="ECO:0007669"/>
    <property type="project" value="InterPro"/>
</dbReference>
<dbReference type="FunFam" id="3.30.1360.10:FF:000041">
    <property type="entry name" value="Uncharacterized protein"/>
    <property type="match status" value="1"/>
</dbReference>
<evidence type="ECO:0000256" key="3">
    <source>
        <dbReference type="ARBA" id="ARBA00022679"/>
    </source>
</evidence>
<reference evidence="10" key="1">
    <citation type="submission" date="2021-01" db="EMBL/GenBank/DDBJ databases">
        <authorList>
            <consortium name="Genoscope - CEA"/>
            <person name="William W."/>
        </authorList>
    </citation>
    <scope>NUCLEOTIDE SEQUENCE</scope>
</reference>
<dbReference type="EC" id="2.7.11.24" evidence="1"/>
<evidence type="ECO:0000256" key="2">
    <source>
        <dbReference type="ARBA" id="ARBA00022527"/>
    </source>
</evidence>
<comment type="catalytic activity">
    <reaction evidence="7">
        <text>L-threonyl-[protein] + ATP = O-phospho-L-threonyl-[protein] + ADP + H(+)</text>
        <dbReference type="Rhea" id="RHEA:46608"/>
        <dbReference type="Rhea" id="RHEA-COMP:11060"/>
        <dbReference type="Rhea" id="RHEA-COMP:11605"/>
        <dbReference type="ChEBI" id="CHEBI:15378"/>
        <dbReference type="ChEBI" id="CHEBI:30013"/>
        <dbReference type="ChEBI" id="CHEBI:30616"/>
        <dbReference type="ChEBI" id="CHEBI:61977"/>
        <dbReference type="ChEBI" id="CHEBI:456216"/>
        <dbReference type="EC" id="2.7.11.24"/>
    </reaction>
</comment>
<proteinExistence type="inferred from homology"/>
<evidence type="ECO:0000256" key="1">
    <source>
        <dbReference type="ARBA" id="ARBA00012411"/>
    </source>
</evidence>
<dbReference type="PANTHER" id="PTHR24055">
    <property type="entry name" value="MITOGEN-ACTIVATED PROTEIN KINASE"/>
    <property type="match status" value="1"/>
</dbReference>
<dbReference type="InterPro" id="IPR037685">
    <property type="entry name" value="RBP11"/>
</dbReference>
<dbReference type="InterPro" id="IPR000719">
    <property type="entry name" value="Prot_kinase_dom"/>
</dbReference>
<dbReference type="InterPro" id="IPR008271">
    <property type="entry name" value="Ser/Thr_kinase_AS"/>
</dbReference>
<protein>
    <recommendedName>
        <fullName evidence="1">mitogen-activated protein kinase</fullName>
        <ecNumber evidence="1">2.7.11.24</ecNumber>
    </recommendedName>
</protein>
<dbReference type="Pfam" id="PF00069">
    <property type="entry name" value="Pkinase"/>
    <property type="match status" value="1"/>
</dbReference>
<dbReference type="SMART" id="SM00220">
    <property type="entry name" value="S_TKc"/>
    <property type="match status" value="1"/>
</dbReference>
<dbReference type="PROSITE" id="PS00108">
    <property type="entry name" value="PROTEIN_KINASE_ST"/>
    <property type="match status" value="1"/>
</dbReference>
<dbReference type="FunFam" id="1.10.510.10:FF:000238">
    <property type="entry name" value="Mitogen-activated protein kinase"/>
    <property type="match status" value="1"/>
</dbReference>
<accession>A0A8S1TH04</accession>
<sequence>MNGEDFRSKLREFHLRSKEQSTQDSRVILEDEKKMNNACCVKLYLEDHTIGNLTRMNLLKQKEVTFSGYRQIHPLQHTIEIKVQTNGSIKPYDAIQKTLSDLIDEFKNLEEEWAKKNVIQDGQSVDENILKLYQLLEFKGKGAYGVIWKAMDRQTKKIVALKKVFDAFSNDTDAQRTYREVIYLQQLTQHENIVKLLHIHRAINMKDLYMTFEYVESDLHKVIRANLLEGQHVIYILYQILKCLKYIHSGGLIHRDLKPSNILIDSECKIKLADFGLARLATDIDEFTVMTDYVATRWYRSPEILLGSPIYNNSVDMWSVGCILGEMVLCKSIFTGQSTLNQLEKIVEVLGKPSQEDLIQINAPIADKIFREIQMPRRKSLFTYIKSSDTIIDFISKCLTWNPNKRMTVDQALQHPLLNDFRGTEKENNYPSKITIELSENIKLDKKKYREILYKMDVNYQKQQYIKQLSNEEQIPSSIKNKKLSNQIQQTYQKYLNNGIDTKFQRVSKSSSKQNQLHQNYQSQMDIQSQILLTQSIQQQNQQIMKQKMLQNRIKTLPENYVDVLIPTEPKSPNRERYFSQNKITAQPQIPQSSTPIRSKSMKNRLYNESADNCVQIKENESKKKLLTAYLNQKPKRPILYNFKKTIIRNKLNMDQYLIKKHHGQLNNMDTSSMVSIAK</sequence>
<evidence type="ECO:0000256" key="4">
    <source>
        <dbReference type="ARBA" id="ARBA00022741"/>
    </source>
</evidence>
<dbReference type="PROSITE" id="PS50011">
    <property type="entry name" value="PROTEIN_KINASE_DOM"/>
    <property type="match status" value="1"/>
</dbReference>
<keyword evidence="6" id="KW-0067">ATP-binding</keyword>
<dbReference type="GO" id="GO:0005524">
    <property type="term" value="F:ATP binding"/>
    <property type="evidence" value="ECO:0007669"/>
    <property type="project" value="UniProtKB-KW"/>
</dbReference>
<evidence type="ECO:0000256" key="6">
    <source>
        <dbReference type="ARBA" id="ARBA00022840"/>
    </source>
</evidence>
<evidence type="ECO:0000313" key="10">
    <source>
        <dbReference type="EMBL" id="CAD8151033.1"/>
    </source>
</evidence>
<evidence type="ECO:0000313" key="11">
    <source>
        <dbReference type="Proteomes" id="UP000689195"/>
    </source>
</evidence>
<evidence type="ECO:0000256" key="5">
    <source>
        <dbReference type="ARBA" id="ARBA00022777"/>
    </source>
</evidence>
<comment type="catalytic activity">
    <reaction evidence="8">
        <text>L-seryl-[protein] + ATP = O-phospho-L-seryl-[protein] + ADP + H(+)</text>
        <dbReference type="Rhea" id="RHEA:17989"/>
        <dbReference type="Rhea" id="RHEA-COMP:9863"/>
        <dbReference type="Rhea" id="RHEA-COMP:11604"/>
        <dbReference type="ChEBI" id="CHEBI:15378"/>
        <dbReference type="ChEBI" id="CHEBI:29999"/>
        <dbReference type="ChEBI" id="CHEBI:30616"/>
        <dbReference type="ChEBI" id="CHEBI:83421"/>
        <dbReference type="ChEBI" id="CHEBI:456216"/>
        <dbReference type="EC" id="2.7.11.24"/>
    </reaction>
</comment>
<dbReference type="Proteomes" id="UP000689195">
    <property type="component" value="Unassembled WGS sequence"/>
</dbReference>
<dbReference type="OrthoDB" id="297447at2759"/>
<evidence type="ECO:0000256" key="8">
    <source>
        <dbReference type="ARBA" id="ARBA00048312"/>
    </source>
</evidence>
<dbReference type="PROSITE" id="PS01351">
    <property type="entry name" value="MAPK"/>
    <property type="match status" value="1"/>
</dbReference>
<feature type="domain" description="Protein kinase" evidence="9">
    <location>
        <begin position="133"/>
        <end position="418"/>
    </location>
</feature>
<keyword evidence="2" id="KW-0723">Serine/threonine-protein kinase</keyword>
<keyword evidence="4" id="KW-0547">Nucleotide-binding</keyword>
<dbReference type="CDD" id="cd06926">
    <property type="entry name" value="RNAP_II_RPB11"/>
    <property type="match status" value="1"/>
</dbReference>
<dbReference type="InterPro" id="IPR009025">
    <property type="entry name" value="RBP11-like_dimer"/>
</dbReference>
<dbReference type="InterPro" id="IPR050117">
    <property type="entry name" value="MAPK"/>
</dbReference>
<dbReference type="AlphaFoldDB" id="A0A8S1TH04"/>
<dbReference type="InterPro" id="IPR022905">
    <property type="entry name" value="Rpo11-like"/>
</dbReference>
<dbReference type="Pfam" id="PF13656">
    <property type="entry name" value="RNA_pol_L_2"/>
    <property type="match status" value="1"/>
</dbReference>
<dbReference type="GO" id="GO:0004707">
    <property type="term" value="F:MAP kinase activity"/>
    <property type="evidence" value="ECO:0007669"/>
    <property type="project" value="UniProtKB-EC"/>
</dbReference>
<dbReference type="CDD" id="cd07852">
    <property type="entry name" value="STKc_MAPK15-like"/>
    <property type="match status" value="1"/>
</dbReference>
<dbReference type="FunFam" id="3.30.200.20:FF:000166">
    <property type="entry name" value="Mitogen-activated protein kinase"/>
    <property type="match status" value="1"/>
</dbReference>